<accession>A0A9J6GNI2</accession>
<organism evidence="1 2">
    <name type="scientific">Haemaphysalis longicornis</name>
    <name type="common">Bush tick</name>
    <dbReference type="NCBI Taxonomy" id="44386"/>
    <lineage>
        <taxon>Eukaryota</taxon>
        <taxon>Metazoa</taxon>
        <taxon>Ecdysozoa</taxon>
        <taxon>Arthropoda</taxon>
        <taxon>Chelicerata</taxon>
        <taxon>Arachnida</taxon>
        <taxon>Acari</taxon>
        <taxon>Parasitiformes</taxon>
        <taxon>Ixodida</taxon>
        <taxon>Ixodoidea</taxon>
        <taxon>Ixodidae</taxon>
        <taxon>Haemaphysalinae</taxon>
        <taxon>Haemaphysalis</taxon>
    </lineage>
</organism>
<name>A0A9J6GNI2_HAELO</name>
<comment type="caution">
    <text evidence="1">The sequence shown here is derived from an EMBL/GenBank/DDBJ whole genome shotgun (WGS) entry which is preliminary data.</text>
</comment>
<keyword evidence="2" id="KW-1185">Reference proteome</keyword>
<dbReference type="VEuPathDB" id="VectorBase:HLOH_055335"/>
<proteinExistence type="predicted"/>
<evidence type="ECO:0000313" key="1">
    <source>
        <dbReference type="EMBL" id="KAH9376409.1"/>
    </source>
</evidence>
<reference evidence="1 2" key="1">
    <citation type="journal article" date="2020" name="Cell">
        <title>Large-Scale Comparative Analyses of Tick Genomes Elucidate Their Genetic Diversity and Vector Capacities.</title>
        <authorList>
            <consortium name="Tick Genome and Microbiome Consortium (TIGMIC)"/>
            <person name="Jia N."/>
            <person name="Wang J."/>
            <person name="Shi W."/>
            <person name="Du L."/>
            <person name="Sun Y."/>
            <person name="Zhan W."/>
            <person name="Jiang J.F."/>
            <person name="Wang Q."/>
            <person name="Zhang B."/>
            <person name="Ji P."/>
            <person name="Bell-Sakyi L."/>
            <person name="Cui X.M."/>
            <person name="Yuan T.T."/>
            <person name="Jiang B.G."/>
            <person name="Yang W.F."/>
            <person name="Lam T.T."/>
            <person name="Chang Q.C."/>
            <person name="Ding S.J."/>
            <person name="Wang X.J."/>
            <person name="Zhu J.G."/>
            <person name="Ruan X.D."/>
            <person name="Zhao L."/>
            <person name="Wei J.T."/>
            <person name="Ye R.Z."/>
            <person name="Que T.C."/>
            <person name="Du C.H."/>
            <person name="Zhou Y.H."/>
            <person name="Cheng J.X."/>
            <person name="Dai P.F."/>
            <person name="Guo W.B."/>
            <person name="Han X.H."/>
            <person name="Huang E.J."/>
            <person name="Li L.F."/>
            <person name="Wei W."/>
            <person name="Gao Y.C."/>
            <person name="Liu J.Z."/>
            <person name="Shao H.Z."/>
            <person name="Wang X."/>
            <person name="Wang C.C."/>
            <person name="Yang T.C."/>
            <person name="Huo Q.B."/>
            <person name="Li W."/>
            <person name="Chen H.Y."/>
            <person name="Chen S.E."/>
            <person name="Zhou L.G."/>
            <person name="Ni X.B."/>
            <person name="Tian J.H."/>
            <person name="Sheng Y."/>
            <person name="Liu T."/>
            <person name="Pan Y.S."/>
            <person name="Xia L.Y."/>
            <person name="Li J."/>
            <person name="Zhao F."/>
            <person name="Cao W.C."/>
        </authorList>
    </citation>
    <scope>NUCLEOTIDE SEQUENCE [LARGE SCALE GENOMIC DNA]</scope>
    <source>
        <strain evidence="1">HaeL-2018</strain>
    </source>
</reference>
<sequence>MQLSWSQYHVSIRQVFESERKQGLQRALELPDMDSGAPAVSFDEAILQKCSIEVITRTLK</sequence>
<dbReference type="EMBL" id="JABSTR010000008">
    <property type="protein sequence ID" value="KAH9376409.1"/>
    <property type="molecule type" value="Genomic_DNA"/>
</dbReference>
<dbReference type="AlphaFoldDB" id="A0A9J6GNI2"/>
<gene>
    <name evidence="1" type="ORF">HPB48_013229</name>
</gene>
<protein>
    <submittedName>
        <fullName evidence="1">Uncharacterized protein</fullName>
    </submittedName>
</protein>
<evidence type="ECO:0000313" key="2">
    <source>
        <dbReference type="Proteomes" id="UP000821853"/>
    </source>
</evidence>
<dbReference type="Proteomes" id="UP000821853">
    <property type="component" value="Unassembled WGS sequence"/>
</dbReference>